<dbReference type="PRINTS" id="PR00344">
    <property type="entry name" value="BCTRLSENSOR"/>
</dbReference>
<comment type="subcellular location">
    <subcellularLocation>
        <location evidence="2">Membrane</location>
    </subcellularLocation>
</comment>
<name>A0ABX2EGK3_9BURK</name>
<dbReference type="PROSITE" id="PS50110">
    <property type="entry name" value="RESPONSE_REGULATORY"/>
    <property type="match status" value="1"/>
</dbReference>
<dbReference type="PANTHER" id="PTHR43047">
    <property type="entry name" value="TWO-COMPONENT HISTIDINE PROTEIN KINASE"/>
    <property type="match status" value="1"/>
</dbReference>
<dbReference type="Gene3D" id="3.40.50.2300">
    <property type="match status" value="1"/>
</dbReference>
<dbReference type="Pfam" id="PF00072">
    <property type="entry name" value="Response_reg"/>
    <property type="match status" value="1"/>
</dbReference>
<keyword evidence="8" id="KW-0472">Membrane</keyword>
<dbReference type="SUPFAM" id="SSF52172">
    <property type="entry name" value="CheY-like"/>
    <property type="match status" value="1"/>
</dbReference>
<accession>A0ABX2EGK3</accession>
<comment type="catalytic activity">
    <reaction evidence="1">
        <text>ATP + protein L-histidine = ADP + protein N-phospho-L-histidine.</text>
        <dbReference type="EC" id="2.7.13.3"/>
    </reaction>
</comment>
<evidence type="ECO:0000313" key="13">
    <source>
        <dbReference type="Proteomes" id="UP000737171"/>
    </source>
</evidence>
<dbReference type="InterPro" id="IPR001789">
    <property type="entry name" value="Sig_transdc_resp-reg_receiver"/>
</dbReference>
<dbReference type="RefSeq" id="WP_173122821.1">
    <property type="nucleotide sequence ID" value="NZ_JABRWJ010000003.1"/>
</dbReference>
<keyword evidence="13" id="KW-1185">Reference proteome</keyword>
<dbReference type="CDD" id="cd00082">
    <property type="entry name" value="HisKA"/>
    <property type="match status" value="1"/>
</dbReference>
<dbReference type="PROSITE" id="PS50885">
    <property type="entry name" value="HAMP"/>
    <property type="match status" value="1"/>
</dbReference>
<evidence type="ECO:0000259" key="10">
    <source>
        <dbReference type="PROSITE" id="PS50110"/>
    </source>
</evidence>
<organism evidence="12 13">
    <name type="scientific">Pseudaquabacterium terrae</name>
    <dbReference type="NCBI Taxonomy" id="2732868"/>
    <lineage>
        <taxon>Bacteria</taxon>
        <taxon>Pseudomonadati</taxon>
        <taxon>Pseudomonadota</taxon>
        <taxon>Betaproteobacteria</taxon>
        <taxon>Burkholderiales</taxon>
        <taxon>Sphaerotilaceae</taxon>
        <taxon>Pseudaquabacterium</taxon>
    </lineage>
</organism>
<dbReference type="InterPro" id="IPR011006">
    <property type="entry name" value="CheY-like_superfamily"/>
</dbReference>
<reference evidence="12 13" key="1">
    <citation type="submission" date="2020-05" db="EMBL/GenBank/DDBJ databases">
        <title>Aquincola sp. isolate from soil.</title>
        <authorList>
            <person name="Han J."/>
            <person name="Kim D.-U."/>
        </authorList>
    </citation>
    <scope>NUCLEOTIDE SEQUENCE [LARGE SCALE GENOMIC DNA]</scope>
    <source>
        <strain evidence="12 13">S2</strain>
    </source>
</reference>
<feature type="modified residue" description="4-aspartylphosphate" evidence="7">
    <location>
        <position position="719"/>
    </location>
</feature>
<dbReference type="CDD" id="cd06225">
    <property type="entry name" value="HAMP"/>
    <property type="match status" value="1"/>
</dbReference>
<dbReference type="EC" id="2.7.13.3" evidence="3"/>
<evidence type="ECO:0000259" key="11">
    <source>
        <dbReference type="PROSITE" id="PS50885"/>
    </source>
</evidence>
<dbReference type="SMART" id="SM00304">
    <property type="entry name" value="HAMP"/>
    <property type="match status" value="1"/>
</dbReference>
<feature type="domain" description="Response regulatory" evidence="10">
    <location>
        <begin position="670"/>
        <end position="786"/>
    </location>
</feature>
<dbReference type="Pfam" id="PF00672">
    <property type="entry name" value="HAMP"/>
    <property type="match status" value="1"/>
</dbReference>
<dbReference type="SUPFAM" id="SSF55874">
    <property type="entry name" value="ATPase domain of HSP90 chaperone/DNA topoisomerase II/histidine kinase"/>
    <property type="match status" value="1"/>
</dbReference>
<evidence type="ECO:0000259" key="9">
    <source>
        <dbReference type="PROSITE" id="PS50109"/>
    </source>
</evidence>
<evidence type="ECO:0000313" key="12">
    <source>
        <dbReference type="EMBL" id="NRF67731.1"/>
    </source>
</evidence>
<dbReference type="Gene3D" id="6.10.340.10">
    <property type="match status" value="1"/>
</dbReference>
<keyword evidence="6" id="KW-0418">Kinase</keyword>
<dbReference type="SMART" id="SM00388">
    <property type="entry name" value="HisKA"/>
    <property type="match status" value="1"/>
</dbReference>
<evidence type="ECO:0000256" key="1">
    <source>
        <dbReference type="ARBA" id="ARBA00000085"/>
    </source>
</evidence>
<dbReference type="CDD" id="cd17546">
    <property type="entry name" value="REC_hyHK_CKI1_RcsC-like"/>
    <property type="match status" value="1"/>
</dbReference>
<evidence type="ECO:0000256" key="3">
    <source>
        <dbReference type="ARBA" id="ARBA00012438"/>
    </source>
</evidence>
<evidence type="ECO:0000256" key="4">
    <source>
        <dbReference type="ARBA" id="ARBA00022553"/>
    </source>
</evidence>
<keyword evidence="8" id="KW-0812">Transmembrane</keyword>
<evidence type="ECO:0000256" key="8">
    <source>
        <dbReference type="SAM" id="Phobius"/>
    </source>
</evidence>
<dbReference type="Gene3D" id="3.30.565.10">
    <property type="entry name" value="Histidine kinase-like ATPase, C-terminal domain"/>
    <property type="match status" value="1"/>
</dbReference>
<keyword evidence="5" id="KW-0808">Transferase</keyword>
<sequence length="875" mass="95214">MRRFFRAAQPGIGTRLTIGFGILVGLTLLVVALAFVAGRDATRDIESSEAVRAPASLASAQAQEALLRMQLHLRGYLVLSDASDIEQYDAARQAFEKALASLQRLTDGWQQDERSRVQALTDGYARWKLLPPKLFALHEDTLRNRPALKLSRIDVQARRVRALAETEAMIELQKARPGDAVNRETLAAMLSFQSSFDALATNVMAFGASGESNFKLNYAPQLVANASDWNALGARRPALTAAQRQQLDSIAAARAELTELALQVRAILDGERAYEDLYLYRTELVPQARALLDLLQQITAKQQLDLQAGLARARDSLGRSRAQTVAGGLVAIAFGVAMAFLLRRSIVGPVQRLTHVAGRIAGGDLAARARAEAHDEIGMLSASFNTMTARLAETIGNLESAYAEAQQAKTAAESASRAKSGFLANMSHELRTPLNAILGYSQILRSTADLDERHAAGLDTIQRSGEHLLLLINDMLDLARIEAGKVELFVDDMDLRNLLRTVTDIAGIEVQRKELHLDREVIGELPAALRADEKRLRQVLLNLLNNAVKFTQRGRVGLRVTVLDADAQRVRLRFAVEDTGIGIDAEQLERIFRPFEQAADVQRRFGGAGLGLAISGQLVALMGSEIHVESRVGSGSRFWFDLDLPLATQRLQPPLSALAGIAGYEGPRRKVLIVDDIDANRAPIVQFLGRLGFETLEAENGEVALRRVQAALPDLVLMDRVMPVMDGAEAIRRLRRMPGLRDLPILVVSANASMADQQESLALGANGFLPKPIDFGRLLSEIERLLGLTWQRAVVEAAAGDNGAAGPLVAPPPQALEALLRLAHIGNMRSIRAHAEQLATADAVYRPLAARLCRLTDDFESAAIVELLTSLQATG</sequence>
<dbReference type="Pfam" id="PF00512">
    <property type="entry name" value="HisKA"/>
    <property type="match status" value="1"/>
</dbReference>
<dbReference type="InterPro" id="IPR036890">
    <property type="entry name" value="HATPase_C_sf"/>
</dbReference>
<dbReference type="PROSITE" id="PS50109">
    <property type="entry name" value="HIS_KIN"/>
    <property type="match status" value="1"/>
</dbReference>
<evidence type="ECO:0000256" key="2">
    <source>
        <dbReference type="ARBA" id="ARBA00004370"/>
    </source>
</evidence>
<feature type="domain" description="HAMP" evidence="11">
    <location>
        <begin position="344"/>
        <end position="396"/>
    </location>
</feature>
<dbReference type="InterPro" id="IPR004358">
    <property type="entry name" value="Sig_transdc_His_kin-like_C"/>
</dbReference>
<dbReference type="InterPro" id="IPR005467">
    <property type="entry name" value="His_kinase_dom"/>
</dbReference>
<feature type="transmembrane region" description="Helical" evidence="8">
    <location>
        <begin position="12"/>
        <end position="37"/>
    </location>
</feature>
<evidence type="ECO:0000256" key="5">
    <source>
        <dbReference type="ARBA" id="ARBA00022679"/>
    </source>
</evidence>
<dbReference type="EMBL" id="JABRWJ010000003">
    <property type="protein sequence ID" value="NRF67731.1"/>
    <property type="molecule type" value="Genomic_DNA"/>
</dbReference>
<dbReference type="CDD" id="cd16922">
    <property type="entry name" value="HATPase_EvgS-ArcB-TorS-like"/>
    <property type="match status" value="1"/>
</dbReference>
<dbReference type="Pfam" id="PF02518">
    <property type="entry name" value="HATPase_c"/>
    <property type="match status" value="1"/>
</dbReference>
<dbReference type="InterPro" id="IPR003661">
    <property type="entry name" value="HisK_dim/P_dom"/>
</dbReference>
<evidence type="ECO:0000256" key="6">
    <source>
        <dbReference type="ARBA" id="ARBA00022777"/>
    </source>
</evidence>
<keyword evidence="8" id="KW-1133">Transmembrane helix</keyword>
<dbReference type="InterPro" id="IPR003660">
    <property type="entry name" value="HAMP_dom"/>
</dbReference>
<gene>
    <name evidence="12" type="ORF">HLB44_12110</name>
</gene>
<dbReference type="SUPFAM" id="SSF47384">
    <property type="entry name" value="Homodimeric domain of signal transducing histidine kinase"/>
    <property type="match status" value="1"/>
</dbReference>
<dbReference type="Gene3D" id="1.10.287.130">
    <property type="match status" value="1"/>
</dbReference>
<proteinExistence type="predicted"/>
<dbReference type="SUPFAM" id="SSF158472">
    <property type="entry name" value="HAMP domain-like"/>
    <property type="match status" value="1"/>
</dbReference>
<dbReference type="InterPro" id="IPR036097">
    <property type="entry name" value="HisK_dim/P_sf"/>
</dbReference>
<dbReference type="Proteomes" id="UP000737171">
    <property type="component" value="Unassembled WGS sequence"/>
</dbReference>
<keyword evidence="4 7" id="KW-0597">Phosphoprotein</keyword>
<dbReference type="SMART" id="SM00387">
    <property type="entry name" value="HATPase_c"/>
    <property type="match status" value="1"/>
</dbReference>
<dbReference type="SMART" id="SM00448">
    <property type="entry name" value="REC"/>
    <property type="match status" value="1"/>
</dbReference>
<dbReference type="InterPro" id="IPR003594">
    <property type="entry name" value="HATPase_dom"/>
</dbReference>
<comment type="caution">
    <text evidence="12">The sequence shown here is derived from an EMBL/GenBank/DDBJ whole genome shotgun (WGS) entry which is preliminary data.</text>
</comment>
<dbReference type="PANTHER" id="PTHR43047:SF78">
    <property type="entry name" value="SENSORY_REGULATORY PROTEIN RPFC"/>
    <property type="match status" value="1"/>
</dbReference>
<evidence type="ECO:0000256" key="7">
    <source>
        <dbReference type="PROSITE-ProRule" id="PRU00169"/>
    </source>
</evidence>
<feature type="domain" description="Histidine kinase" evidence="9">
    <location>
        <begin position="425"/>
        <end position="646"/>
    </location>
</feature>
<protein>
    <recommendedName>
        <fullName evidence="3">histidine kinase</fullName>
        <ecNumber evidence="3">2.7.13.3</ecNumber>
    </recommendedName>
</protein>